<proteinExistence type="predicted"/>
<evidence type="ECO:0000313" key="3">
    <source>
        <dbReference type="EnsemblPlants" id="PAC:32916173.CDS.1"/>
    </source>
</evidence>
<name>A0A2K1ISQ6_PHYPA</name>
<reference evidence="2 4" key="2">
    <citation type="journal article" date="2018" name="Plant J.">
        <title>The Physcomitrella patens chromosome-scale assembly reveals moss genome structure and evolution.</title>
        <authorList>
            <person name="Lang D."/>
            <person name="Ullrich K.K."/>
            <person name="Murat F."/>
            <person name="Fuchs J."/>
            <person name="Jenkins J."/>
            <person name="Haas F.B."/>
            <person name="Piednoel M."/>
            <person name="Gundlach H."/>
            <person name="Van Bel M."/>
            <person name="Meyberg R."/>
            <person name="Vives C."/>
            <person name="Morata J."/>
            <person name="Symeonidi A."/>
            <person name="Hiss M."/>
            <person name="Muchero W."/>
            <person name="Kamisugi Y."/>
            <person name="Saleh O."/>
            <person name="Blanc G."/>
            <person name="Decker E.L."/>
            <person name="van Gessel N."/>
            <person name="Grimwood J."/>
            <person name="Hayes R.D."/>
            <person name="Graham S.W."/>
            <person name="Gunter L.E."/>
            <person name="McDaniel S.F."/>
            <person name="Hoernstein S.N.W."/>
            <person name="Larsson A."/>
            <person name="Li F.W."/>
            <person name="Perroud P.F."/>
            <person name="Phillips J."/>
            <person name="Ranjan P."/>
            <person name="Rokshar D.S."/>
            <person name="Rothfels C.J."/>
            <person name="Schneider L."/>
            <person name="Shu S."/>
            <person name="Stevenson D.W."/>
            <person name="Thummler F."/>
            <person name="Tillich M."/>
            <person name="Villarreal Aguilar J.C."/>
            <person name="Widiez T."/>
            <person name="Wong G.K."/>
            <person name="Wymore A."/>
            <person name="Zhang Y."/>
            <person name="Zimmer A.D."/>
            <person name="Quatrano R.S."/>
            <person name="Mayer K.F.X."/>
            <person name="Goodstein D."/>
            <person name="Casacuberta J.M."/>
            <person name="Vandepoele K."/>
            <person name="Reski R."/>
            <person name="Cuming A.C."/>
            <person name="Tuskan G.A."/>
            <person name="Maumus F."/>
            <person name="Salse J."/>
            <person name="Schmutz J."/>
            <person name="Rensing S.A."/>
        </authorList>
    </citation>
    <scope>NUCLEOTIDE SEQUENCE [LARGE SCALE GENOMIC DNA]</scope>
    <source>
        <strain evidence="3 4">cv. Gransden 2004</strain>
    </source>
</reference>
<dbReference type="AlphaFoldDB" id="A0A2K1ISQ6"/>
<gene>
    <name evidence="2" type="ORF">PHYPA_026435</name>
</gene>
<dbReference type="Gramene" id="Pp3c21_20462V3.1">
    <property type="protein sequence ID" value="PAC:32916173.CDS.1"/>
    <property type="gene ID" value="Pp3c21_20462"/>
</dbReference>
<dbReference type="EnsemblPlants" id="Pp3c21_20462V3.1">
    <property type="protein sequence ID" value="PAC:32916173.CDS.1"/>
    <property type="gene ID" value="Pp3c21_20462"/>
</dbReference>
<organism evidence="2">
    <name type="scientific">Physcomitrium patens</name>
    <name type="common">Spreading-leaved earth moss</name>
    <name type="synonym">Physcomitrella patens</name>
    <dbReference type="NCBI Taxonomy" id="3218"/>
    <lineage>
        <taxon>Eukaryota</taxon>
        <taxon>Viridiplantae</taxon>
        <taxon>Streptophyta</taxon>
        <taxon>Embryophyta</taxon>
        <taxon>Bryophyta</taxon>
        <taxon>Bryophytina</taxon>
        <taxon>Bryopsida</taxon>
        <taxon>Funariidae</taxon>
        <taxon>Funariales</taxon>
        <taxon>Funariaceae</taxon>
        <taxon>Physcomitrium</taxon>
    </lineage>
</organism>
<protein>
    <submittedName>
        <fullName evidence="2 3">Uncharacterized protein</fullName>
    </submittedName>
</protein>
<reference evidence="3" key="3">
    <citation type="submission" date="2020-12" db="UniProtKB">
        <authorList>
            <consortium name="EnsemblPlants"/>
        </authorList>
    </citation>
    <scope>IDENTIFICATION</scope>
</reference>
<accession>A0A2K1ISQ6</accession>
<evidence type="ECO:0000313" key="2">
    <source>
        <dbReference type="EMBL" id="PNR32309.1"/>
    </source>
</evidence>
<keyword evidence="4" id="KW-1185">Reference proteome</keyword>
<dbReference type="Proteomes" id="UP000006727">
    <property type="component" value="Chromosome 21"/>
</dbReference>
<sequence>MWASTIYFQFGFDFSILSLPPSWRGGIWGFPREYSPELDWSRRTSRAVQAGSASGVGGARGESIGERRRRPGIDAGGGSSRGSWLEDATELRAGGRERRRSVGRRPSRGRVVGEKR</sequence>
<reference evidence="2 4" key="1">
    <citation type="journal article" date="2008" name="Science">
        <title>The Physcomitrella genome reveals evolutionary insights into the conquest of land by plants.</title>
        <authorList>
            <person name="Rensing S."/>
            <person name="Lang D."/>
            <person name="Zimmer A."/>
            <person name="Terry A."/>
            <person name="Salamov A."/>
            <person name="Shapiro H."/>
            <person name="Nishiyama T."/>
            <person name="Perroud P.-F."/>
            <person name="Lindquist E."/>
            <person name="Kamisugi Y."/>
            <person name="Tanahashi T."/>
            <person name="Sakakibara K."/>
            <person name="Fujita T."/>
            <person name="Oishi K."/>
            <person name="Shin-I T."/>
            <person name="Kuroki Y."/>
            <person name="Toyoda A."/>
            <person name="Suzuki Y."/>
            <person name="Hashimoto A."/>
            <person name="Yamaguchi K."/>
            <person name="Sugano A."/>
            <person name="Kohara Y."/>
            <person name="Fujiyama A."/>
            <person name="Anterola A."/>
            <person name="Aoki S."/>
            <person name="Ashton N."/>
            <person name="Barbazuk W.B."/>
            <person name="Barker E."/>
            <person name="Bennetzen J."/>
            <person name="Bezanilla M."/>
            <person name="Blankenship R."/>
            <person name="Cho S.H."/>
            <person name="Dutcher S."/>
            <person name="Estelle M."/>
            <person name="Fawcett J.A."/>
            <person name="Gundlach H."/>
            <person name="Hanada K."/>
            <person name="Heyl A."/>
            <person name="Hicks K.A."/>
            <person name="Hugh J."/>
            <person name="Lohr M."/>
            <person name="Mayer K."/>
            <person name="Melkozernov A."/>
            <person name="Murata T."/>
            <person name="Nelson D."/>
            <person name="Pils B."/>
            <person name="Prigge M."/>
            <person name="Reiss B."/>
            <person name="Renner T."/>
            <person name="Rombauts S."/>
            <person name="Rushton P."/>
            <person name="Sanderfoot A."/>
            <person name="Schween G."/>
            <person name="Shiu S.-H."/>
            <person name="Stueber K."/>
            <person name="Theodoulou F.L."/>
            <person name="Tu H."/>
            <person name="Van de Peer Y."/>
            <person name="Verrier P.J."/>
            <person name="Waters E."/>
            <person name="Wood A."/>
            <person name="Yang L."/>
            <person name="Cove D."/>
            <person name="Cuming A."/>
            <person name="Hasebe M."/>
            <person name="Lucas S."/>
            <person name="Mishler D.B."/>
            <person name="Reski R."/>
            <person name="Grigoriev I."/>
            <person name="Quatrano R.S."/>
            <person name="Boore J.L."/>
        </authorList>
    </citation>
    <scope>NUCLEOTIDE SEQUENCE [LARGE SCALE GENOMIC DNA]</scope>
    <source>
        <strain evidence="3 4">cv. Gransden 2004</strain>
    </source>
</reference>
<evidence type="ECO:0000256" key="1">
    <source>
        <dbReference type="SAM" id="MobiDB-lite"/>
    </source>
</evidence>
<feature type="compositionally biased region" description="Basic residues" evidence="1">
    <location>
        <begin position="97"/>
        <end position="108"/>
    </location>
</feature>
<evidence type="ECO:0000313" key="4">
    <source>
        <dbReference type="Proteomes" id="UP000006727"/>
    </source>
</evidence>
<dbReference type="InParanoid" id="A0A2K1ISQ6"/>
<feature type="region of interest" description="Disordered" evidence="1">
    <location>
        <begin position="45"/>
        <end position="116"/>
    </location>
</feature>
<dbReference type="EMBL" id="ABEU02000021">
    <property type="protein sequence ID" value="PNR32309.1"/>
    <property type="molecule type" value="Genomic_DNA"/>
</dbReference>